<dbReference type="EMBL" id="BAABLP010000001">
    <property type="protein sequence ID" value="GAA4736189.1"/>
    <property type="molecule type" value="Genomic_DNA"/>
</dbReference>
<keyword evidence="4" id="KW-1185">Reference proteome</keyword>
<comment type="caution">
    <text evidence="3">The sequence shown here is derived from an EMBL/GenBank/DDBJ whole genome shotgun (WGS) entry which is preliminary data.</text>
</comment>
<protein>
    <recommendedName>
        <fullName evidence="5">Host cell surface-exposed lipoprotein Ltp-like HTH region domain-containing protein</fullName>
    </recommendedName>
</protein>
<dbReference type="Proteomes" id="UP001500121">
    <property type="component" value="Unassembled WGS sequence"/>
</dbReference>
<keyword evidence="2" id="KW-0812">Transmembrane</keyword>
<evidence type="ECO:0000256" key="1">
    <source>
        <dbReference type="SAM" id="MobiDB-lite"/>
    </source>
</evidence>
<organism evidence="3 4">
    <name type="scientific">Amnibacterium soli</name>
    <dbReference type="NCBI Taxonomy" id="1282736"/>
    <lineage>
        <taxon>Bacteria</taxon>
        <taxon>Bacillati</taxon>
        <taxon>Actinomycetota</taxon>
        <taxon>Actinomycetes</taxon>
        <taxon>Micrococcales</taxon>
        <taxon>Microbacteriaceae</taxon>
        <taxon>Amnibacterium</taxon>
    </lineage>
</organism>
<evidence type="ECO:0000313" key="4">
    <source>
        <dbReference type="Proteomes" id="UP001500121"/>
    </source>
</evidence>
<keyword evidence="2" id="KW-0472">Membrane</keyword>
<feature type="compositionally biased region" description="Pro residues" evidence="1">
    <location>
        <begin position="124"/>
        <end position="136"/>
    </location>
</feature>
<name>A0ABP8YSC6_9MICO</name>
<feature type="compositionally biased region" description="Pro residues" evidence="1">
    <location>
        <begin position="97"/>
        <end position="115"/>
    </location>
</feature>
<evidence type="ECO:0000313" key="3">
    <source>
        <dbReference type="EMBL" id="GAA4736189.1"/>
    </source>
</evidence>
<feature type="transmembrane region" description="Helical" evidence="2">
    <location>
        <begin position="48"/>
        <end position="68"/>
    </location>
</feature>
<keyword evidence="2" id="KW-1133">Transmembrane helix</keyword>
<evidence type="ECO:0000256" key="2">
    <source>
        <dbReference type="SAM" id="Phobius"/>
    </source>
</evidence>
<accession>A0ABP8YSC6</accession>
<gene>
    <name evidence="3" type="ORF">GCM10025783_02850</name>
</gene>
<reference evidence="4" key="1">
    <citation type="journal article" date="2019" name="Int. J. Syst. Evol. Microbiol.">
        <title>The Global Catalogue of Microorganisms (GCM) 10K type strain sequencing project: providing services to taxonomists for standard genome sequencing and annotation.</title>
        <authorList>
            <consortium name="The Broad Institute Genomics Platform"/>
            <consortium name="The Broad Institute Genome Sequencing Center for Infectious Disease"/>
            <person name="Wu L."/>
            <person name="Ma J."/>
        </authorList>
    </citation>
    <scope>NUCLEOTIDE SEQUENCE [LARGE SCALE GENOMIC DNA]</scope>
    <source>
        <strain evidence="4">JCM 19015</strain>
    </source>
</reference>
<proteinExistence type="predicted"/>
<dbReference type="RefSeq" id="WP_345479128.1">
    <property type="nucleotide sequence ID" value="NZ_BAABLP010000001.1"/>
</dbReference>
<feature type="compositionally biased region" description="Low complexity" evidence="1">
    <location>
        <begin position="137"/>
        <end position="151"/>
    </location>
</feature>
<sequence>MSRTTPDPVFAAAARAELERRVRAARPDAGAVALSLPFRPRKTWRTEFAAIAGVLVLVAGAAAGVQALRPALTGDQAPAVVDTQTAAPRPSLVPTGTPTPPPTTSAPPTSAPPAPTTRTTTAPPTAPPPTSAPPVAPTESATTPPTPASSSGLIGATGARQRSDAELRAWGASLGNGDIWIEQLVLDTHCMAEHGFIYDAQFEYSASLAAQRAGMTDAQYAAYQVAMDGPPRSGPYDWRTAGCHGLSVHVTGQDHAN</sequence>
<feature type="region of interest" description="Disordered" evidence="1">
    <location>
        <begin position="84"/>
        <end position="160"/>
    </location>
</feature>
<evidence type="ECO:0008006" key="5">
    <source>
        <dbReference type="Google" id="ProtNLM"/>
    </source>
</evidence>